<name>A0A3G8JTE1_9ACTN</name>
<keyword evidence="2" id="KW-1185">Reference proteome</keyword>
<dbReference type="InterPro" id="IPR011335">
    <property type="entry name" value="Restrct_endonuc-II-like"/>
</dbReference>
<proteinExistence type="predicted"/>
<reference evidence="1 2" key="1">
    <citation type="submission" date="2018-11" db="EMBL/GenBank/DDBJ databases">
        <title>Gordonia insulae sp. nov., isolated from an island soil.</title>
        <authorList>
            <person name="Kim Y.S."/>
            <person name="Kim S.B."/>
        </authorList>
    </citation>
    <scope>NUCLEOTIDE SEQUENCE [LARGE SCALE GENOMIC DNA]</scope>
    <source>
        <strain evidence="1 2">MMS17-SY073</strain>
    </source>
</reference>
<dbReference type="SUPFAM" id="SSF52980">
    <property type="entry name" value="Restriction endonuclease-like"/>
    <property type="match status" value="1"/>
</dbReference>
<evidence type="ECO:0000313" key="1">
    <source>
        <dbReference type="EMBL" id="AZG47819.1"/>
    </source>
</evidence>
<dbReference type="Gene3D" id="3.40.960.10">
    <property type="entry name" value="VSR Endonuclease"/>
    <property type="match status" value="1"/>
</dbReference>
<dbReference type="KEGG" id="gom:D7316_04431"/>
<evidence type="ECO:0000313" key="2">
    <source>
        <dbReference type="Proteomes" id="UP000271469"/>
    </source>
</evidence>
<organism evidence="1 2">
    <name type="scientific">Gordonia insulae</name>
    <dbReference type="NCBI Taxonomy" id="2420509"/>
    <lineage>
        <taxon>Bacteria</taxon>
        <taxon>Bacillati</taxon>
        <taxon>Actinomycetota</taxon>
        <taxon>Actinomycetes</taxon>
        <taxon>Mycobacteriales</taxon>
        <taxon>Gordoniaceae</taxon>
        <taxon>Gordonia</taxon>
    </lineage>
</organism>
<sequence>MSCVSALRHHGLWIPPGYDDLHVRGSRHHARRDFCRTPGRPLPVLTPIDPAPVALMVAARCMSREDWIVVCDSLLNSSGTSIRSLRSEMPQSSREIEDRMLRCDARAQSGTESAVRLRLRARGFHVVVQPKIPGVGYVDLQVGRLLLECDSKLHHTSPENYANDRRRDRKTLASGLITMRLTYDDVIYGWAETIADITAVTDADRHRPRRTRRQTSAP</sequence>
<accession>A0A3G8JTE1</accession>
<dbReference type="RefSeq" id="WP_331852580.1">
    <property type="nucleotide sequence ID" value="NZ_CP033972.1"/>
</dbReference>
<protein>
    <recommendedName>
        <fullName evidence="3">DUF559 domain-containing protein</fullName>
    </recommendedName>
</protein>
<evidence type="ECO:0008006" key="3">
    <source>
        <dbReference type="Google" id="ProtNLM"/>
    </source>
</evidence>
<dbReference type="Proteomes" id="UP000271469">
    <property type="component" value="Chromosome"/>
</dbReference>
<gene>
    <name evidence="1" type="ORF">D7316_04431</name>
</gene>
<dbReference type="EMBL" id="CP033972">
    <property type="protein sequence ID" value="AZG47819.1"/>
    <property type="molecule type" value="Genomic_DNA"/>
</dbReference>
<dbReference type="AlphaFoldDB" id="A0A3G8JTE1"/>